<feature type="non-terminal residue" evidence="1">
    <location>
        <position position="1"/>
    </location>
</feature>
<proteinExistence type="predicted"/>
<sequence length="83" mass="9627">WFSPMRSGFDSRRPNFYIWNHLLSAKQGLLFTAVPEWATGSEDWFSSPGLSERVENEPVPTLRGDWQGPWYQICHIQGTQAEQ</sequence>
<reference evidence="1 2" key="1">
    <citation type="journal article" date="2018" name="PLoS ONE">
        <title>The draft genome of Kipferlia bialata reveals reductive genome evolution in fornicate parasites.</title>
        <authorList>
            <person name="Tanifuji G."/>
            <person name="Takabayashi S."/>
            <person name="Kume K."/>
            <person name="Takagi M."/>
            <person name="Nakayama T."/>
            <person name="Kamikawa R."/>
            <person name="Inagaki Y."/>
            <person name="Hashimoto T."/>
        </authorList>
    </citation>
    <scope>NUCLEOTIDE SEQUENCE [LARGE SCALE GENOMIC DNA]</scope>
    <source>
        <strain evidence="1">NY0173</strain>
    </source>
</reference>
<protein>
    <submittedName>
        <fullName evidence="1">Uncharacterized protein</fullName>
    </submittedName>
</protein>
<feature type="non-terminal residue" evidence="1">
    <location>
        <position position="83"/>
    </location>
</feature>
<dbReference type="AlphaFoldDB" id="A0A391NV90"/>
<name>A0A391NV90_9EUKA</name>
<evidence type="ECO:0000313" key="1">
    <source>
        <dbReference type="EMBL" id="GCA64490.1"/>
    </source>
</evidence>
<keyword evidence="2" id="KW-1185">Reference proteome</keyword>
<dbReference type="Proteomes" id="UP000265618">
    <property type="component" value="Unassembled WGS sequence"/>
</dbReference>
<dbReference type="EMBL" id="BDIP01007417">
    <property type="protein sequence ID" value="GCA64490.1"/>
    <property type="molecule type" value="Genomic_DNA"/>
</dbReference>
<gene>
    <name evidence="1" type="ORF">KIPB_014435</name>
</gene>
<accession>A0A391NV90</accession>
<evidence type="ECO:0000313" key="2">
    <source>
        <dbReference type="Proteomes" id="UP000265618"/>
    </source>
</evidence>
<comment type="caution">
    <text evidence="1">The sequence shown here is derived from an EMBL/GenBank/DDBJ whole genome shotgun (WGS) entry which is preliminary data.</text>
</comment>
<organism evidence="1 2">
    <name type="scientific">Kipferlia bialata</name>
    <dbReference type="NCBI Taxonomy" id="797122"/>
    <lineage>
        <taxon>Eukaryota</taxon>
        <taxon>Metamonada</taxon>
        <taxon>Carpediemonas-like organisms</taxon>
        <taxon>Kipferlia</taxon>
    </lineage>
</organism>